<dbReference type="EMBL" id="KF724688">
    <property type="protein sequence ID" value="AHX39786.1"/>
    <property type="molecule type" value="Genomic_DNA"/>
</dbReference>
<feature type="signal peptide" evidence="1">
    <location>
        <begin position="1"/>
        <end position="19"/>
    </location>
</feature>
<dbReference type="EMBL" id="JWIC01000007">
    <property type="protein sequence ID" value="KID56149.1"/>
    <property type="molecule type" value="Genomic_DNA"/>
</dbReference>
<protein>
    <submittedName>
        <fullName evidence="2">Uncharacterized protein</fullName>
    </submittedName>
</protein>
<dbReference type="Proteomes" id="UP000031327">
    <property type="component" value="Unassembled WGS sequence"/>
</dbReference>
<proteinExistence type="predicted"/>
<keyword evidence="1" id="KW-0732">Signal</keyword>
<dbReference type="RefSeq" id="WP_039610723.1">
    <property type="nucleotide sequence ID" value="NZ_JWIC01000007.1"/>
</dbReference>
<evidence type="ECO:0000313" key="3">
    <source>
        <dbReference type="EMBL" id="KID56149.1"/>
    </source>
</evidence>
<organism evidence="2">
    <name type="scientific">Pseudoalteromonas luteoviolacea</name>
    <dbReference type="NCBI Taxonomy" id="43657"/>
    <lineage>
        <taxon>Bacteria</taxon>
        <taxon>Pseudomonadati</taxon>
        <taxon>Pseudomonadota</taxon>
        <taxon>Gammaproteobacteria</taxon>
        <taxon>Alteromonadales</taxon>
        <taxon>Pseudoalteromonadaceae</taxon>
        <taxon>Pseudoalteromonas</taxon>
    </lineage>
</organism>
<feature type="chain" id="PRO_5007368196" evidence="1">
    <location>
        <begin position="20"/>
        <end position="106"/>
    </location>
</feature>
<reference evidence="2" key="1">
    <citation type="journal article" date="2014" name="Science">
        <title>Marine tubeworm metamorphosis induced by arrays of bacterial phage tail-like structures.</title>
        <authorList>
            <person name="Shikuma N.J."/>
            <person name="Pilhofer M."/>
            <person name="Weiss G.L."/>
            <person name="Hadfield M.G."/>
            <person name="Jensen G.J."/>
            <person name="Newman D.K."/>
        </authorList>
    </citation>
    <scope>NUCLEOTIDE SEQUENCE</scope>
    <source>
        <strain evidence="2">HI1</strain>
    </source>
</reference>
<dbReference type="AlphaFoldDB" id="A0A023Q0S7"/>
<sequence>MKRLLLILAGCVISTSAMSANVATGQITKIGAGKNNFHIYLQGTANSPCGSGYFYSYIGDTDPHTWKTLQDLALSAYNHQKQVTIYANDVKCNAGTQSRFEALSID</sequence>
<evidence type="ECO:0000256" key="1">
    <source>
        <dbReference type="SAM" id="SignalP"/>
    </source>
</evidence>
<reference evidence="3 4" key="2">
    <citation type="submission" date="2014-12" db="EMBL/GenBank/DDBJ databases">
        <title>Draft Genome Sequence of Pseudoalteromonas luteoviolacea HI1.</title>
        <authorList>
            <person name="Asahina A.Y."/>
            <person name="Hadfield M.G."/>
        </authorList>
    </citation>
    <scope>NUCLEOTIDE SEQUENCE [LARGE SCALE GENOMIC DNA]</scope>
    <source>
        <strain evidence="3 4">HI1</strain>
    </source>
</reference>
<gene>
    <name evidence="3" type="ORF">JF50_17860</name>
</gene>
<evidence type="ECO:0000313" key="2">
    <source>
        <dbReference type="EMBL" id="AHX39786.1"/>
    </source>
</evidence>
<name>A0A023Q0S7_9GAMM</name>
<evidence type="ECO:0000313" key="4">
    <source>
        <dbReference type="Proteomes" id="UP000031327"/>
    </source>
</evidence>
<accession>A0A023Q0S7</accession>